<dbReference type="EC" id="2.4.1.226" evidence="3"/>
<dbReference type="SUPFAM" id="SSF53448">
    <property type="entry name" value="Nucleotide-diphospho-sugar transferases"/>
    <property type="match status" value="1"/>
</dbReference>
<evidence type="ECO:0000313" key="3">
    <source>
        <dbReference type="EMBL" id="KFI68413.1"/>
    </source>
</evidence>
<feature type="compositionally biased region" description="Acidic residues" evidence="1">
    <location>
        <begin position="304"/>
        <end position="317"/>
    </location>
</feature>
<dbReference type="PANTHER" id="PTHR43685">
    <property type="entry name" value="GLYCOSYLTRANSFERASE"/>
    <property type="match status" value="1"/>
</dbReference>
<dbReference type="InterPro" id="IPR050834">
    <property type="entry name" value="Glycosyltransf_2"/>
</dbReference>
<reference evidence="3 4" key="1">
    <citation type="submission" date="2014-03" db="EMBL/GenBank/DDBJ databases">
        <title>Genomics of Bifidobacteria.</title>
        <authorList>
            <person name="Ventura M."/>
            <person name="Milani C."/>
            <person name="Lugli G.A."/>
        </authorList>
    </citation>
    <scope>NUCLEOTIDE SEQUENCE [LARGE SCALE GENOMIC DNA]</scope>
    <source>
        <strain evidence="3 4">LMG 11591</strain>
    </source>
</reference>
<dbReference type="STRING" id="1692.BMAGN_0374"/>
<keyword evidence="3" id="KW-0808">Transferase</keyword>
<dbReference type="eggNOG" id="COG1215">
    <property type="taxonomic scope" value="Bacteria"/>
</dbReference>
<dbReference type="InterPro" id="IPR029044">
    <property type="entry name" value="Nucleotide-diphossugar_trans"/>
</dbReference>
<dbReference type="Gene3D" id="3.90.550.10">
    <property type="entry name" value="Spore Coat Polysaccharide Biosynthesis Protein SpsA, Chain A"/>
    <property type="match status" value="1"/>
</dbReference>
<feature type="domain" description="Glycosyltransferase 2-like" evidence="2">
    <location>
        <begin position="5"/>
        <end position="115"/>
    </location>
</feature>
<name>A0A087BBL3_9BIFI</name>
<dbReference type="Proteomes" id="UP000029052">
    <property type="component" value="Unassembled WGS sequence"/>
</dbReference>
<gene>
    <name evidence="3" type="ORF">BMAGN_0374</name>
</gene>
<dbReference type="InterPro" id="IPR001173">
    <property type="entry name" value="Glyco_trans_2-like"/>
</dbReference>
<dbReference type="EC" id="2.4.1.175" evidence="3"/>
<evidence type="ECO:0000259" key="2">
    <source>
        <dbReference type="Pfam" id="PF00535"/>
    </source>
</evidence>
<keyword evidence="3" id="KW-0328">Glycosyltransferase</keyword>
<dbReference type="GO" id="GO:0050510">
    <property type="term" value="F:N-acetylgalactosaminyl-proteoglycan 3-beta-glucuronosyltransferase activity"/>
    <property type="evidence" value="ECO:0007669"/>
    <property type="project" value="UniProtKB-EC"/>
</dbReference>
<keyword evidence="4" id="KW-1185">Reference proteome</keyword>
<dbReference type="PANTHER" id="PTHR43685:SF2">
    <property type="entry name" value="GLYCOSYLTRANSFERASE 2-LIKE DOMAIN-CONTAINING PROTEIN"/>
    <property type="match status" value="1"/>
</dbReference>
<dbReference type="CDD" id="cd00761">
    <property type="entry name" value="Glyco_tranf_GTA_type"/>
    <property type="match status" value="1"/>
</dbReference>
<dbReference type="AlphaFoldDB" id="A0A087BBL3"/>
<dbReference type="GO" id="GO:0047238">
    <property type="term" value="F:glucuronosyl-N-acetylgalactosaminyl-proteoglycan 4-beta-N-acetylgalactosaminyltransferase activity"/>
    <property type="evidence" value="ECO:0007669"/>
    <property type="project" value="UniProtKB-EC"/>
</dbReference>
<evidence type="ECO:0000313" key="4">
    <source>
        <dbReference type="Proteomes" id="UP000029052"/>
    </source>
</evidence>
<organism evidence="3 4">
    <name type="scientific">Bifidobacterium magnum</name>
    <dbReference type="NCBI Taxonomy" id="1692"/>
    <lineage>
        <taxon>Bacteria</taxon>
        <taxon>Bacillati</taxon>
        <taxon>Actinomycetota</taxon>
        <taxon>Actinomycetes</taxon>
        <taxon>Bifidobacteriales</taxon>
        <taxon>Bifidobacteriaceae</taxon>
        <taxon>Bifidobacterium</taxon>
    </lineage>
</organism>
<protein>
    <submittedName>
        <fullName evidence="3">Glycosyl transferase family 2</fullName>
        <ecNumber evidence="3">2.4.1.175</ecNumber>
        <ecNumber evidence="3">2.4.1.226</ecNumber>
    </submittedName>
</protein>
<dbReference type="RefSeq" id="WP_022858991.1">
    <property type="nucleotide sequence ID" value="NZ_JGZB01000004.1"/>
</dbReference>
<evidence type="ECO:0000256" key="1">
    <source>
        <dbReference type="SAM" id="MobiDB-lite"/>
    </source>
</evidence>
<dbReference type="EMBL" id="JGZB01000004">
    <property type="protein sequence ID" value="KFI68413.1"/>
    <property type="molecule type" value="Genomic_DNA"/>
</dbReference>
<accession>A0A087BBL3</accession>
<dbReference type="Pfam" id="PF00535">
    <property type="entry name" value="Glycos_transf_2"/>
    <property type="match status" value="1"/>
</dbReference>
<feature type="region of interest" description="Disordered" evidence="1">
    <location>
        <begin position="288"/>
        <end position="327"/>
    </location>
</feature>
<comment type="caution">
    <text evidence="3">The sequence shown here is derived from an EMBL/GenBank/DDBJ whole genome shotgun (WGS) entry which is preliminary data.</text>
</comment>
<proteinExistence type="predicted"/>
<sequence length="327" mass="37664">MLKVSLIIPAWNEEEHIVDCLLNATRQTVMPHEVLVVDNRSTDHTVELVQEFIREHPEAPVQLLHQNEEQGLIPTRNYGFNHATGDVLGRFDADCMLKPDWVEVVSGIFTEDAEAMGATGPVTYYDMPIRKISLRGDNSVRRHSYRADGGQVLLFGSNMAVRKTAWDIIKDEVCPDKEDKMHEDIDISLHLLGRGLKTVYSQRMICGISARRMDTSLRSFHSYMDRFKNTFNAHPEHWRKHKSEHTLYLMYPWLHALYPIYQQYLELRDINPAVRVWLKEQMKRARKSGETLDDLPDSELTMNADDEATSDGLDEMVDAGTYTTADE</sequence>